<dbReference type="Proteomes" id="UP000028542">
    <property type="component" value="Unassembled WGS sequence"/>
</dbReference>
<keyword evidence="2" id="KW-1185">Reference proteome</keyword>
<gene>
    <name evidence="1" type="ORF">IO99_11125</name>
</gene>
<dbReference type="EMBL" id="JPMD01000026">
    <property type="protein sequence ID" value="KEZ86081.1"/>
    <property type="molecule type" value="Genomic_DNA"/>
</dbReference>
<dbReference type="RefSeq" id="WP_035133219.1">
    <property type="nucleotide sequence ID" value="NZ_JPMD01000026.1"/>
</dbReference>
<organism evidence="1 2">
    <name type="scientific">Clostridium sulfidigenes</name>
    <dbReference type="NCBI Taxonomy" id="318464"/>
    <lineage>
        <taxon>Bacteria</taxon>
        <taxon>Bacillati</taxon>
        <taxon>Bacillota</taxon>
        <taxon>Clostridia</taxon>
        <taxon>Eubacteriales</taxon>
        <taxon>Clostridiaceae</taxon>
        <taxon>Clostridium</taxon>
    </lineage>
</organism>
<evidence type="ECO:0000313" key="1">
    <source>
        <dbReference type="EMBL" id="KEZ86081.1"/>
    </source>
</evidence>
<name>A0A084JAU7_9CLOT</name>
<sequence length="141" mass="16801">MHIFKNFNYGLDSIHYILEDYNKKIYNEDNVNSKIDTVKRTILKINLCSESLDYGIINKKFNRPIEGFVSKLIAIDYDKLKENPDYLNQVLEFLNEAYLVSSKIHKIPLEDFYEDKMLDIFRLELSDEITNYLNKMNSLKM</sequence>
<protein>
    <submittedName>
        <fullName evidence="1">Uncharacterized protein</fullName>
    </submittedName>
</protein>
<evidence type="ECO:0000313" key="2">
    <source>
        <dbReference type="Proteomes" id="UP000028542"/>
    </source>
</evidence>
<proteinExistence type="predicted"/>
<accession>A0A084JAU7</accession>
<comment type="caution">
    <text evidence="1">The sequence shown here is derived from an EMBL/GenBank/DDBJ whole genome shotgun (WGS) entry which is preliminary data.</text>
</comment>
<reference evidence="1 2" key="1">
    <citation type="submission" date="2014-07" db="EMBL/GenBank/DDBJ databases">
        <title>Draft genome of Clostridium sulfidigenes 113A isolated from sediments associated with methane hydrate from Krishna Godavari basin.</title>
        <authorList>
            <person name="Honkalas V.S."/>
            <person name="Dabir A.P."/>
            <person name="Arora P."/>
            <person name="Dhakephalkar P.K."/>
        </authorList>
    </citation>
    <scope>NUCLEOTIDE SEQUENCE [LARGE SCALE GENOMIC DNA]</scope>
    <source>
        <strain evidence="1 2">113A</strain>
    </source>
</reference>
<dbReference type="AlphaFoldDB" id="A0A084JAU7"/>